<evidence type="ECO:0000313" key="3">
    <source>
        <dbReference type="EMBL" id="GJC90275.1"/>
    </source>
</evidence>
<proteinExistence type="predicted"/>
<evidence type="ECO:0000256" key="1">
    <source>
        <dbReference type="SAM" id="MobiDB-lite"/>
    </source>
</evidence>
<name>A0AA37GZM3_9PEZI</name>
<keyword evidence="4" id="KW-1185">Reference proteome</keyword>
<dbReference type="EMBL" id="BPPX01000051">
    <property type="protein sequence ID" value="GJC90275.1"/>
    <property type="molecule type" value="Genomic_DNA"/>
</dbReference>
<protein>
    <submittedName>
        <fullName evidence="3">Polyketide synthase-nonribosomal peptide synthetase</fullName>
    </submittedName>
</protein>
<feature type="domain" description="Carrier" evidence="2">
    <location>
        <begin position="1"/>
        <end position="66"/>
    </location>
</feature>
<evidence type="ECO:0000259" key="2">
    <source>
        <dbReference type="PROSITE" id="PS50075"/>
    </source>
</evidence>
<reference evidence="3 4" key="1">
    <citation type="submission" date="2021-07" db="EMBL/GenBank/DDBJ databases">
        <title>Genome data of Colletotrichum spaethianum.</title>
        <authorList>
            <person name="Utami Y.D."/>
            <person name="Hiruma K."/>
        </authorList>
    </citation>
    <scope>NUCLEOTIDE SEQUENCE [LARGE SCALE GENOMIC DNA]</scope>
    <source>
        <strain evidence="3 4">MAFF 242679</strain>
    </source>
</reference>
<dbReference type="Proteomes" id="UP001055172">
    <property type="component" value="Unassembled WGS sequence"/>
</dbReference>
<feature type="compositionally biased region" description="Polar residues" evidence="1">
    <location>
        <begin position="76"/>
        <end position="94"/>
    </location>
</feature>
<feature type="compositionally biased region" description="Polar residues" evidence="1">
    <location>
        <begin position="108"/>
        <end position="119"/>
    </location>
</feature>
<dbReference type="SUPFAM" id="SSF47336">
    <property type="entry name" value="ACP-like"/>
    <property type="match status" value="1"/>
</dbReference>
<feature type="compositionally biased region" description="Low complexity" evidence="1">
    <location>
        <begin position="95"/>
        <end position="107"/>
    </location>
</feature>
<dbReference type="PROSITE" id="PS50075">
    <property type="entry name" value="CARRIER"/>
    <property type="match status" value="1"/>
</dbReference>
<dbReference type="InterPro" id="IPR009081">
    <property type="entry name" value="PP-bd_ACP"/>
</dbReference>
<sequence length="119" mass="13084">MRKMLHLSDDYAITPAVRTDELSLDSLVAVRIRSWFLNKFQVNIPALQILKGEALQGLIEQAMEEIPKELAPKLFSLQSDDTSSPPEDASQQPGTSPSTAPETETSSVVNSDLSVNEEK</sequence>
<dbReference type="InterPro" id="IPR036736">
    <property type="entry name" value="ACP-like_sf"/>
</dbReference>
<organism evidence="3 4">
    <name type="scientific">Colletotrichum liriopes</name>
    <dbReference type="NCBI Taxonomy" id="708192"/>
    <lineage>
        <taxon>Eukaryota</taxon>
        <taxon>Fungi</taxon>
        <taxon>Dikarya</taxon>
        <taxon>Ascomycota</taxon>
        <taxon>Pezizomycotina</taxon>
        <taxon>Sordariomycetes</taxon>
        <taxon>Hypocreomycetidae</taxon>
        <taxon>Glomerellales</taxon>
        <taxon>Glomerellaceae</taxon>
        <taxon>Colletotrichum</taxon>
        <taxon>Colletotrichum spaethianum species complex</taxon>
    </lineage>
</organism>
<comment type="caution">
    <text evidence="3">The sequence shown here is derived from an EMBL/GenBank/DDBJ whole genome shotgun (WGS) entry which is preliminary data.</text>
</comment>
<feature type="region of interest" description="Disordered" evidence="1">
    <location>
        <begin position="70"/>
        <end position="119"/>
    </location>
</feature>
<gene>
    <name evidence="3" type="ORF">ColLi_13113</name>
</gene>
<evidence type="ECO:0000313" key="4">
    <source>
        <dbReference type="Proteomes" id="UP001055172"/>
    </source>
</evidence>
<accession>A0AA37GZM3</accession>
<dbReference type="AlphaFoldDB" id="A0AA37GZM3"/>